<proteinExistence type="predicted"/>
<dbReference type="OrthoDB" id="2143107at2759"/>
<comment type="caution">
    <text evidence="2">The sequence shown here is derived from an EMBL/GenBank/DDBJ whole genome shotgun (WGS) entry which is preliminary data.</text>
</comment>
<protein>
    <recommendedName>
        <fullName evidence="4">Transmembrane protein</fullName>
    </recommendedName>
</protein>
<keyword evidence="1" id="KW-0472">Membrane</keyword>
<evidence type="ECO:0000256" key="1">
    <source>
        <dbReference type="SAM" id="Phobius"/>
    </source>
</evidence>
<evidence type="ECO:0000313" key="3">
    <source>
        <dbReference type="Proteomes" id="UP000320333"/>
    </source>
</evidence>
<accession>A0A507FNX6</accession>
<feature type="transmembrane region" description="Helical" evidence="1">
    <location>
        <begin position="15"/>
        <end position="44"/>
    </location>
</feature>
<evidence type="ECO:0008006" key="4">
    <source>
        <dbReference type="Google" id="ProtNLM"/>
    </source>
</evidence>
<feature type="transmembrane region" description="Helical" evidence="1">
    <location>
        <begin position="131"/>
        <end position="151"/>
    </location>
</feature>
<reference evidence="2 3" key="1">
    <citation type="journal article" date="2019" name="Sci. Rep.">
        <title>Comparative genomics of chytrid fungi reveal insights into the obligate biotrophic and pathogenic lifestyle of Synchytrium endobioticum.</title>
        <authorList>
            <person name="van de Vossenberg B.T.L.H."/>
            <person name="Warris S."/>
            <person name="Nguyen H.D.T."/>
            <person name="van Gent-Pelzer M.P.E."/>
            <person name="Joly D.L."/>
            <person name="van de Geest H.C."/>
            <person name="Bonants P.J.M."/>
            <person name="Smith D.S."/>
            <person name="Levesque C.A."/>
            <person name="van der Lee T.A.J."/>
        </authorList>
    </citation>
    <scope>NUCLEOTIDE SEQUENCE [LARGE SCALE GENOMIC DNA]</scope>
    <source>
        <strain evidence="2 3">CBS 675.73</strain>
    </source>
</reference>
<dbReference type="EMBL" id="QEAP01000030">
    <property type="protein sequence ID" value="TPX77036.1"/>
    <property type="molecule type" value="Genomic_DNA"/>
</dbReference>
<feature type="transmembrane region" description="Helical" evidence="1">
    <location>
        <begin position="219"/>
        <end position="239"/>
    </location>
</feature>
<organism evidence="2 3">
    <name type="scientific">Chytriomyces confervae</name>
    <dbReference type="NCBI Taxonomy" id="246404"/>
    <lineage>
        <taxon>Eukaryota</taxon>
        <taxon>Fungi</taxon>
        <taxon>Fungi incertae sedis</taxon>
        <taxon>Chytridiomycota</taxon>
        <taxon>Chytridiomycota incertae sedis</taxon>
        <taxon>Chytridiomycetes</taxon>
        <taxon>Chytridiales</taxon>
        <taxon>Chytriomycetaceae</taxon>
        <taxon>Chytriomyces</taxon>
    </lineage>
</organism>
<keyword evidence="1" id="KW-0812">Transmembrane</keyword>
<feature type="transmembrane region" description="Helical" evidence="1">
    <location>
        <begin position="171"/>
        <end position="192"/>
    </location>
</feature>
<feature type="transmembrane region" description="Helical" evidence="1">
    <location>
        <begin position="64"/>
        <end position="84"/>
    </location>
</feature>
<name>A0A507FNX6_9FUNG</name>
<evidence type="ECO:0000313" key="2">
    <source>
        <dbReference type="EMBL" id="TPX77036.1"/>
    </source>
</evidence>
<keyword evidence="3" id="KW-1185">Reference proteome</keyword>
<dbReference type="Proteomes" id="UP000320333">
    <property type="component" value="Unassembled WGS sequence"/>
</dbReference>
<keyword evidence="1" id="KW-1133">Transmembrane helix</keyword>
<gene>
    <name evidence="2" type="ORF">CcCBS67573_g01712</name>
</gene>
<sequence length="320" mass="34939">MNATLSLLPVTETAFLYGLLGAGLCATCGIIAAFLHHSFCVELLSKPDRKNALAHFASPFNMQLLAMCVAVVGTYICAILQLATTQTFTIQLFMDICVATLELNYLRYSWARAGSIMEAVYPKLARSLKRLVFMAPLIFYAQTVPAALDAMCATRPDLAHILETGSVFEQALSSVAGITLFVFDVILLTGFTRHIQKLYQSMEMGEAARTDRFMIIARYGRVSCLVWIVSNFMYIGSLMLEQGSFLFWLLMVGLYVGSTLTVLTLYVMKLALYKCAGGVGSNVLSAKSLGVVGGSTATRRKEEVVSVKELVHGVSQMGPK</sequence>
<dbReference type="AlphaFoldDB" id="A0A507FNX6"/>
<feature type="transmembrane region" description="Helical" evidence="1">
    <location>
        <begin position="245"/>
        <end position="267"/>
    </location>
</feature>